<dbReference type="OrthoDB" id="5365311at2"/>
<keyword evidence="2" id="KW-0456">Lyase</keyword>
<dbReference type="InterPro" id="IPR014748">
    <property type="entry name" value="Enoyl-CoA_hydra_C"/>
</dbReference>
<evidence type="ECO:0000256" key="1">
    <source>
        <dbReference type="ARBA" id="ARBA00005254"/>
    </source>
</evidence>
<accession>A0A1M6CUP8</accession>
<dbReference type="PANTHER" id="PTHR11941:SF54">
    <property type="entry name" value="ENOYL-COA HYDRATASE, MITOCHONDRIAL"/>
    <property type="match status" value="1"/>
</dbReference>
<dbReference type="CDD" id="cd06558">
    <property type="entry name" value="crotonase-like"/>
    <property type="match status" value="1"/>
</dbReference>
<dbReference type="RefSeq" id="WP_073472216.1">
    <property type="nucleotide sequence ID" value="NZ_FQZU01000001.1"/>
</dbReference>
<dbReference type="Gene3D" id="3.90.226.10">
    <property type="entry name" value="2-enoyl-CoA Hydratase, Chain A, domain 1"/>
    <property type="match status" value="1"/>
</dbReference>
<dbReference type="PANTHER" id="PTHR11941">
    <property type="entry name" value="ENOYL-COA HYDRATASE-RELATED"/>
    <property type="match status" value="1"/>
</dbReference>
<comment type="similarity">
    <text evidence="1">Belongs to the enoyl-CoA hydratase/isomerase family.</text>
</comment>
<proteinExistence type="inferred from homology"/>
<dbReference type="STRING" id="1121393.SAMN02745216_00331"/>
<name>A0A1M6CUP8_9BACT</name>
<sequence>MTRDNLLVEVKNHVGTLTFNRPEKRNSLTPDMLIRMHLALEEWSKGSEVRCVVVTGGRGRAFSSGYDITAIPTDIAPEMEELLKSANPIELALHSLENFPYPTLAAWNGFCFGAALNLSVCCDIRVSADDAKFGMPPAKLGLVYHAEGFRQFVDAVGMSVTRELFMTAGTYTARQAREMGVVSHLYPRETFQEEVERFAASIAGNAPLSLKGAKTILNMLARQTGLTAEQKALAEQLQAESFASEDLKEGQLAFIEKRSPVFQGI</sequence>
<dbReference type="AlphaFoldDB" id="A0A1M6CUP8"/>
<dbReference type="GO" id="GO:0016829">
    <property type="term" value="F:lyase activity"/>
    <property type="evidence" value="ECO:0007669"/>
    <property type="project" value="UniProtKB-KW"/>
</dbReference>
<reference evidence="4" key="1">
    <citation type="submission" date="2016-11" db="EMBL/GenBank/DDBJ databases">
        <authorList>
            <person name="Varghese N."/>
            <person name="Submissions S."/>
        </authorList>
    </citation>
    <scope>NUCLEOTIDE SEQUENCE [LARGE SCALE GENOMIC DNA]</scope>
    <source>
        <strain evidence="4">DSM 16219</strain>
    </source>
</reference>
<gene>
    <name evidence="3" type="ORF">SAMN02745216_00331</name>
</gene>
<evidence type="ECO:0000256" key="2">
    <source>
        <dbReference type="ARBA" id="ARBA00023239"/>
    </source>
</evidence>
<dbReference type="SUPFAM" id="SSF52096">
    <property type="entry name" value="ClpP/crotonase"/>
    <property type="match status" value="1"/>
</dbReference>
<dbReference type="GO" id="GO:0006635">
    <property type="term" value="P:fatty acid beta-oxidation"/>
    <property type="evidence" value="ECO:0007669"/>
    <property type="project" value="TreeGrafter"/>
</dbReference>
<dbReference type="InterPro" id="IPR001753">
    <property type="entry name" value="Enoyl-CoA_hydra/iso"/>
</dbReference>
<dbReference type="Gene3D" id="1.10.12.10">
    <property type="entry name" value="Lyase 2-enoyl-coa Hydratase, Chain A, domain 2"/>
    <property type="match status" value="1"/>
</dbReference>
<dbReference type="Pfam" id="PF00378">
    <property type="entry name" value="ECH_1"/>
    <property type="match status" value="1"/>
</dbReference>
<dbReference type="InterPro" id="IPR029045">
    <property type="entry name" value="ClpP/crotonase-like_dom_sf"/>
</dbReference>
<keyword evidence="4" id="KW-1185">Reference proteome</keyword>
<evidence type="ECO:0000313" key="4">
    <source>
        <dbReference type="Proteomes" id="UP000183994"/>
    </source>
</evidence>
<dbReference type="Proteomes" id="UP000183994">
    <property type="component" value="Unassembled WGS sequence"/>
</dbReference>
<dbReference type="EMBL" id="FQZU01000001">
    <property type="protein sequence ID" value="SHI64679.1"/>
    <property type="molecule type" value="Genomic_DNA"/>
</dbReference>
<organism evidence="3 4">
    <name type="scientific">Desulfatibacillum alkenivorans DSM 16219</name>
    <dbReference type="NCBI Taxonomy" id="1121393"/>
    <lineage>
        <taxon>Bacteria</taxon>
        <taxon>Pseudomonadati</taxon>
        <taxon>Thermodesulfobacteriota</taxon>
        <taxon>Desulfobacteria</taxon>
        <taxon>Desulfobacterales</taxon>
        <taxon>Desulfatibacillaceae</taxon>
        <taxon>Desulfatibacillum</taxon>
    </lineage>
</organism>
<evidence type="ECO:0000313" key="3">
    <source>
        <dbReference type="EMBL" id="SHI64679.1"/>
    </source>
</evidence>
<protein>
    <submittedName>
        <fullName evidence="3">Enoyl-CoA hydratase/carnithine racemase</fullName>
    </submittedName>
</protein>